<dbReference type="PANTHER" id="PTHR31651">
    <property type="match status" value="1"/>
</dbReference>
<dbReference type="Proteomes" id="UP000054558">
    <property type="component" value="Unassembled WGS sequence"/>
</dbReference>
<dbReference type="PANTHER" id="PTHR31651:SF36">
    <property type="entry name" value="AUXIN EFFLUX CARRIER FAMILY PROTEIN"/>
    <property type="match status" value="1"/>
</dbReference>
<comment type="function">
    <text evidence="8">Involved in cellular auxin homeostasis by regulating auxin metabolism. Regulates intracellular auxin accumulation at the endoplasmic reticulum and thus auxin availability for nuclear auxin signaling.</text>
</comment>
<evidence type="ECO:0000313" key="12">
    <source>
        <dbReference type="EMBL" id="GAQ83988.1"/>
    </source>
</evidence>
<feature type="transmembrane region" description="Helical" evidence="11">
    <location>
        <begin position="533"/>
        <end position="552"/>
    </location>
</feature>
<name>A0A0U9HSH1_KLENI</name>
<evidence type="ECO:0000256" key="1">
    <source>
        <dbReference type="ARBA" id="ARBA00004141"/>
    </source>
</evidence>
<keyword evidence="7" id="KW-0927">Auxin signaling pathway</keyword>
<dbReference type="OMA" id="RMYVLAI"/>
<evidence type="ECO:0000256" key="10">
    <source>
        <dbReference type="SAM" id="MobiDB-lite"/>
    </source>
</evidence>
<keyword evidence="3" id="KW-0813">Transport</keyword>
<dbReference type="EMBL" id="DF237121">
    <property type="protein sequence ID" value="GAQ83988.1"/>
    <property type="molecule type" value="Genomic_DNA"/>
</dbReference>
<feature type="transmembrane region" description="Helical" evidence="11">
    <location>
        <begin position="558"/>
        <end position="579"/>
    </location>
</feature>
<keyword evidence="13" id="KW-1185">Reference proteome</keyword>
<proteinExistence type="inferred from homology"/>
<dbReference type="STRING" id="105231.A0A0U9HSH1"/>
<dbReference type="GO" id="GO:0005789">
    <property type="term" value="C:endoplasmic reticulum membrane"/>
    <property type="evidence" value="ECO:0007669"/>
    <property type="project" value="UniProtKB-SubCell"/>
</dbReference>
<feature type="transmembrane region" description="Helical" evidence="11">
    <location>
        <begin position="285"/>
        <end position="308"/>
    </location>
</feature>
<feature type="transmembrane region" description="Helical" evidence="11">
    <location>
        <begin position="137"/>
        <end position="160"/>
    </location>
</feature>
<dbReference type="AlphaFoldDB" id="A0A0U9HSH1"/>
<gene>
    <name evidence="12" type="ORF">KFL_001720010</name>
</gene>
<feature type="region of interest" description="Disordered" evidence="10">
    <location>
        <begin position="473"/>
        <end position="514"/>
    </location>
</feature>
<feature type="transmembrane region" description="Helical" evidence="11">
    <location>
        <begin position="600"/>
        <end position="623"/>
    </location>
</feature>
<sequence>MPAGAPSRSFPLQTALESRPWGSTSSFAVFSDLSLQGLGSPSSAAVNSFRQLGSLGSVAGPVHIVSQRSRSSRLANPVFLEHPRALGRKGRQRKVAVASLPAANQALNQGVSQALSEGGLNQFAELAVGAAKKAFNVGVLGATAGASLKLFTVCALVVWMQKSGRLPESTPAVLSQVAFRLLIPCFLMSKVAVTLYSDFSPALLAVPVAAIVQILLGAGMGRLAAHFAYREPPLVPAHFEAHQPTRASSLVAASVAIATGQPDVAVALTAPKGVGAAKLGASKEALMTATSAFGNSLTLPLVFLSALLDRAGADKAAGYLALYMVGWSPALWTFGYKIIAGSSDDPENGDESDYEGEGRWQAFLTWLGRVMNPPLYGVFLGLIIGATPLAHLFLPPATAAAENLANATSITPLTVLATLTSGVFRPVMEAASLLGTATLAVQTVVLASSLAASIPSRLHSFSGGAQPFVATPGANPNPLTDALREGEGPVDSVVSESSSLKPRRRKTGRLKPGPDPANVLDGRAVWVVSGVRLLLLPLVNLFLTLGLMRAHILPADPICGLVLMAEAAMPSAQNLVLLAQLKAKTRPLAGMVAGLLLRQYALSILPITFWMAIFLSVLGLATLQPEGSPPGRLLKAASESLHWQPEPLQAVCSQRANNRMRGKHPAILNKVKLNLGPANCTATSLQTAPRLRRRASRDWSRKNGKASV</sequence>
<dbReference type="InterPro" id="IPR004776">
    <property type="entry name" value="Mem_transp_PIN-like"/>
</dbReference>
<dbReference type="GO" id="GO:0080162">
    <property type="term" value="P:endoplasmic reticulum to cytosol auxin transport"/>
    <property type="evidence" value="ECO:0007669"/>
    <property type="project" value="InterPro"/>
</dbReference>
<evidence type="ECO:0000256" key="3">
    <source>
        <dbReference type="ARBA" id="ARBA00022448"/>
    </source>
</evidence>
<keyword evidence="6 11" id="KW-0472">Membrane</keyword>
<evidence type="ECO:0000256" key="5">
    <source>
        <dbReference type="ARBA" id="ARBA00022989"/>
    </source>
</evidence>
<keyword evidence="4 11" id="KW-0812">Transmembrane</keyword>
<evidence type="ECO:0000256" key="7">
    <source>
        <dbReference type="ARBA" id="ARBA00023294"/>
    </source>
</evidence>
<reference evidence="12 13" key="1">
    <citation type="journal article" date="2014" name="Nat. Commun.">
        <title>Klebsormidium flaccidum genome reveals primary factors for plant terrestrial adaptation.</title>
        <authorList>
            <person name="Hori K."/>
            <person name="Maruyama F."/>
            <person name="Fujisawa T."/>
            <person name="Togashi T."/>
            <person name="Yamamoto N."/>
            <person name="Seo M."/>
            <person name="Sato S."/>
            <person name="Yamada T."/>
            <person name="Mori H."/>
            <person name="Tajima N."/>
            <person name="Moriyama T."/>
            <person name="Ikeuchi M."/>
            <person name="Watanabe M."/>
            <person name="Wada H."/>
            <person name="Kobayashi K."/>
            <person name="Saito M."/>
            <person name="Masuda T."/>
            <person name="Sasaki-Sekimoto Y."/>
            <person name="Mashiguchi K."/>
            <person name="Awai K."/>
            <person name="Shimojima M."/>
            <person name="Masuda S."/>
            <person name="Iwai M."/>
            <person name="Nobusawa T."/>
            <person name="Narise T."/>
            <person name="Kondo S."/>
            <person name="Saito H."/>
            <person name="Sato R."/>
            <person name="Murakawa M."/>
            <person name="Ihara Y."/>
            <person name="Oshima-Yamada Y."/>
            <person name="Ohtaka K."/>
            <person name="Satoh M."/>
            <person name="Sonobe K."/>
            <person name="Ishii M."/>
            <person name="Ohtani R."/>
            <person name="Kanamori-Sato M."/>
            <person name="Honoki R."/>
            <person name="Miyazaki D."/>
            <person name="Mochizuki H."/>
            <person name="Umetsu J."/>
            <person name="Higashi K."/>
            <person name="Shibata D."/>
            <person name="Kamiya Y."/>
            <person name="Sato N."/>
            <person name="Nakamura Y."/>
            <person name="Tabata S."/>
            <person name="Ida S."/>
            <person name="Kurokawa K."/>
            <person name="Ohta H."/>
        </authorList>
    </citation>
    <scope>NUCLEOTIDE SEQUENCE [LARGE SCALE GENOMIC DNA]</scope>
    <source>
        <strain evidence="12 13">NIES-2285</strain>
    </source>
</reference>
<feature type="transmembrane region" description="Helical" evidence="11">
    <location>
        <begin position="375"/>
        <end position="394"/>
    </location>
</feature>
<keyword evidence="5 11" id="KW-1133">Transmembrane helix</keyword>
<dbReference type="OrthoDB" id="1919644at2759"/>
<evidence type="ECO:0008006" key="14">
    <source>
        <dbReference type="Google" id="ProtNLM"/>
    </source>
</evidence>
<dbReference type="Pfam" id="PF03547">
    <property type="entry name" value="Mem_trans"/>
    <property type="match status" value="1"/>
</dbReference>
<comment type="similarity">
    <text evidence="9">Belongs to the auxin efflux carrier (TC 2.A.69.2) family.</text>
</comment>
<comment type="subcellular location">
    <subcellularLocation>
        <location evidence="2">Endomembrane system</location>
    </subcellularLocation>
    <subcellularLocation>
        <location evidence="1">Membrane</location>
        <topology evidence="1">Multi-pass membrane protein</topology>
    </subcellularLocation>
</comment>
<feature type="transmembrane region" description="Helical" evidence="11">
    <location>
        <begin position="320"/>
        <end position="339"/>
    </location>
</feature>
<evidence type="ECO:0000256" key="6">
    <source>
        <dbReference type="ARBA" id="ARBA00023136"/>
    </source>
</evidence>
<dbReference type="GO" id="GO:0022857">
    <property type="term" value="F:transmembrane transporter activity"/>
    <property type="evidence" value="ECO:0000318"/>
    <property type="project" value="GO_Central"/>
</dbReference>
<evidence type="ECO:0000256" key="11">
    <source>
        <dbReference type="SAM" id="Phobius"/>
    </source>
</evidence>
<accession>A0A0U9HSH1</accession>
<feature type="transmembrane region" description="Helical" evidence="11">
    <location>
        <begin position="203"/>
        <end position="225"/>
    </location>
</feature>
<organism evidence="12 13">
    <name type="scientific">Klebsormidium nitens</name>
    <name type="common">Green alga</name>
    <name type="synonym">Ulothrix nitens</name>
    <dbReference type="NCBI Taxonomy" id="105231"/>
    <lineage>
        <taxon>Eukaryota</taxon>
        <taxon>Viridiplantae</taxon>
        <taxon>Streptophyta</taxon>
        <taxon>Klebsormidiophyceae</taxon>
        <taxon>Klebsormidiales</taxon>
        <taxon>Klebsormidiaceae</taxon>
        <taxon>Klebsormidium</taxon>
    </lineage>
</organism>
<evidence type="ECO:0000256" key="8">
    <source>
        <dbReference type="ARBA" id="ARBA00025100"/>
    </source>
</evidence>
<dbReference type="InterPro" id="IPR045033">
    <property type="entry name" value="PILS1/3/4/5/7"/>
</dbReference>
<evidence type="ECO:0000313" key="13">
    <source>
        <dbReference type="Proteomes" id="UP000054558"/>
    </source>
</evidence>
<dbReference type="GO" id="GO:0009734">
    <property type="term" value="P:auxin-activated signaling pathway"/>
    <property type="evidence" value="ECO:0007669"/>
    <property type="project" value="UniProtKB-KW"/>
</dbReference>
<evidence type="ECO:0000256" key="9">
    <source>
        <dbReference type="ARBA" id="ARBA00025752"/>
    </source>
</evidence>
<evidence type="ECO:0000256" key="2">
    <source>
        <dbReference type="ARBA" id="ARBA00004308"/>
    </source>
</evidence>
<dbReference type="GO" id="GO:0016020">
    <property type="term" value="C:membrane"/>
    <property type="evidence" value="ECO:0000318"/>
    <property type="project" value="GO_Central"/>
</dbReference>
<protein>
    <recommendedName>
        <fullName evidence="14">Auxin efflux carrier family protein</fullName>
    </recommendedName>
</protein>
<evidence type="ECO:0000256" key="4">
    <source>
        <dbReference type="ARBA" id="ARBA00022692"/>
    </source>
</evidence>
<feature type="transmembrane region" description="Helical" evidence="11">
    <location>
        <begin position="172"/>
        <end position="196"/>
    </location>
</feature>